<dbReference type="InterPro" id="IPR000010">
    <property type="entry name" value="Cystatin_dom"/>
</dbReference>
<protein>
    <recommendedName>
        <fullName evidence="6">Cystatin domain-containing protein</fullName>
    </recommendedName>
</protein>
<dbReference type="Pfam" id="PF00031">
    <property type="entry name" value="Cystatin"/>
    <property type="match status" value="1"/>
</dbReference>
<evidence type="ECO:0000256" key="4">
    <source>
        <dbReference type="ARBA" id="ARBA00022690"/>
    </source>
</evidence>
<evidence type="ECO:0000256" key="2">
    <source>
        <dbReference type="ARBA" id="ARBA00009403"/>
    </source>
</evidence>
<dbReference type="SUPFAM" id="SSF54403">
    <property type="entry name" value="Cystatin/monellin"/>
    <property type="match status" value="1"/>
</dbReference>
<organism evidence="7 8">
    <name type="scientific">Protopolystoma xenopodis</name>
    <dbReference type="NCBI Taxonomy" id="117903"/>
    <lineage>
        <taxon>Eukaryota</taxon>
        <taxon>Metazoa</taxon>
        <taxon>Spiralia</taxon>
        <taxon>Lophotrochozoa</taxon>
        <taxon>Platyhelminthes</taxon>
        <taxon>Monogenea</taxon>
        <taxon>Polyopisthocotylea</taxon>
        <taxon>Polystomatidea</taxon>
        <taxon>Polystomatidae</taxon>
        <taxon>Protopolystoma</taxon>
    </lineage>
</organism>
<dbReference type="PROSITE" id="PS00287">
    <property type="entry name" value="CYSTATIN"/>
    <property type="match status" value="1"/>
</dbReference>
<evidence type="ECO:0000313" key="8">
    <source>
        <dbReference type="Proteomes" id="UP000784294"/>
    </source>
</evidence>
<dbReference type="GO" id="GO:0004869">
    <property type="term" value="F:cysteine-type endopeptidase inhibitor activity"/>
    <property type="evidence" value="ECO:0007669"/>
    <property type="project" value="UniProtKB-KW"/>
</dbReference>
<keyword evidence="4" id="KW-0646">Protease inhibitor</keyword>
<evidence type="ECO:0000256" key="3">
    <source>
        <dbReference type="ARBA" id="ARBA00022490"/>
    </source>
</evidence>
<accession>A0A3S5FBY4</accession>
<evidence type="ECO:0000256" key="5">
    <source>
        <dbReference type="ARBA" id="ARBA00022704"/>
    </source>
</evidence>
<evidence type="ECO:0000313" key="7">
    <source>
        <dbReference type="EMBL" id="VEL09089.1"/>
    </source>
</evidence>
<evidence type="ECO:0000256" key="1">
    <source>
        <dbReference type="ARBA" id="ARBA00004496"/>
    </source>
</evidence>
<comment type="caution">
    <text evidence="7">The sequence shown here is derived from an EMBL/GenBank/DDBJ whole genome shotgun (WGS) entry which is preliminary data.</text>
</comment>
<dbReference type="Gene3D" id="3.10.450.10">
    <property type="match status" value="1"/>
</dbReference>
<dbReference type="Proteomes" id="UP000784294">
    <property type="component" value="Unassembled WGS sequence"/>
</dbReference>
<keyword evidence="8" id="KW-1185">Reference proteome</keyword>
<sequence>MGQHVGPFESCEVVQIATQVVSGINYFVKVKVGENCHHVRIYETLPHAGNLMSIHSVQKDKHHDDRLILVV</sequence>
<keyword evidence="3" id="KW-0963">Cytoplasm</keyword>
<dbReference type="EMBL" id="CAAALY010005419">
    <property type="protein sequence ID" value="VEL09089.1"/>
    <property type="molecule type" value="Genomic_DNA"/>
</dbReference>
<gene>
    <name evidence="7" type="ORF">PXEA_LOCUS2529</name>
</gene>
<comment type="subcellular location">
    <subcellularLocation>
        <location evidence="1">Cytoplasm</location>
    </subcellularLocation>
</comment>
<dbReference type="PANTHER" id="PTHR11414">
    <property type="entry name" value="CYSTATIN FAMILY MEMBER"/>
    <property type="match status" value="1"/>
</dbReference>
<dbReference type="InterPro" id="IPR018073">
    <property type="entry name" value="Prot_inh_cystat_CS"/>
</dbReference>
<comment type="similarity">
    <text evidence="2">Belongs to the cystatin family.</text>
</comment>
<dbReference type="OrthoDB" id="2429551at2759"/>
<evidence type="ECO:0000259" key="6">
    <source>
        <dbReference type="Pfam" id="PF00031"/>
    </source>
</evidence>
<dbReference type="GO" id="GO:0005829">
    <property type="term" value="C:cytosol"/>
    <property type="evidence" value="ECO:0007669"/>
    <property type="project" value="TreeGrafter"/>
</dbReference>
<dbReference type="AlphaFoldDB" id="A0A3S5FBY4"/>
<dbReference type="PANTHER" id="PTHR11414:SF21">
    <property type="entry name" value="CYSTATIN 14A, TANDEM DUPLICATE 1-RELATED"/>
    <property type="match status" value="1"/>
</dbReference>
<dbReference type="InterPro" id="IPR001713">
    <property type="entry name" value="Prot_inh_stefin"/>
</dbReference>
<keyword evidence="5" id="KW-0789">Thiol protease inhibitor</keyword>
<name>A0A3S5FBY4_9PLAT</name>
<proteinExistence type="inferred from homology"/>
<reference evidence="7" key="1">
    <citation type="submission" date="2018-11" db="EMBL/GenBank/DDBJ databases">
        <authorList>
            <consortium name="Pathogen Informatics"/>
        </authorList>
    </citation>
    <scope>NUCLEOTIDE SEQUENCE</scope>
</reference>
<dbReference type="InterPro" id="IPR046350">
    <property type="entry name" value="Cystatin_sf"/>
</dbReference>
<feature type="domain" description="Cystatin" evidence="6">
    <location>
        <begin position="8"/>
        <end position="48"/>
    </location>
</feature>